<protein>
    <recommendedName>
        <fullName evidence="2">histidine kinase</fullName>
        <ecNumber evidence="2">2.7.13.3</ecNumber>
    </recommendedName>
</protein>
<keyword evidence="10" id="KW-1185">Reference proteome</keyword>
<dbReference type="PRINTS" id="PR00344">
    <property type="entry name" value="BCTRLSENSOR"/>
</dbReference>
<accession>A0ABN0NI39</accession>
<comment type="catalytic activity">
    <reaction evidence="1">
        <text>ATP + protein L-histidine = ADP + protein N-phospho-L-histidine.</text>
        <dbReference type="EC" id="2.7.13.3"/>
    </reaction>
</comment>
<dbReference type="InterPro" id="IPR011006">
    <property type="entry name" value="CheY-like_superfamily"/>
</dbReference>
<feature type="modified residue" description="4-aspartylphosphate" evidence="5">
    <location>
        <position position="683"/>
    </location>
</feature>
<evidence type="ECO:0000256" key="3">
    <source>
        <dbReference type="ARBA" id="ARBA00022553"/>
    </source>
</evidence>
<dbReference type="SUPFAM" id="SSF52172">
    <property type="entry name" value="CheY-like"/>
    <property type="match status" value="1"/>
</dbReference>
<dbReference type="PANTHER" id="PTHR45339">
    <property type="entry name" value="HYBRID SIGNAL TRANSDUCTION HISTIDINE KINASE J"/>
    <property type="match status" value="1"/>
</dbReference>
<dbReference type="InterPro" id="IPR036890">
    <property type="entry name" value="HATPase_C_sf"/>
</dbReference>
<dbReference type="InterPro" id="IPR003661">
    <property type="entry name" value="HisK_dim/P_dom"/>
</dbReference>
<dbReference type="GO" id="GO:0016301">
    <property type="term" value="F:kinase activity"/>
    <property type="evidence" value="ECO:0007669"/>
    <property type="project" value="UniProtKB-KW"/>
</dbReference>
<dbReference type="InterPro" id="IPR001789">
    <property type="entry name" value="Sig_transdc_resp-reg_receiver"/>
</dbReference>
<feature type="transmembrane region" description="Helical" evidence="6">
    <location>
        <begin position="12"/>
        <end position="31"/>
    </location>
</feature>
<dbReference type="PANTHER" id="PTHR45339:SF1">
    <property type="entry name" value="HYBRID SIGNAL TRANSDUCTION HISTIDINE KINASE J"/>
    <property type="match status" value="1"/>
</dbReference>
<evidence type="ECO:0000313" key="10">
    <source>
        <dbReference type="Proteomes" id="UP000016534"/>
    </source>
</evidence>
<dbReference type="PROSITE" id="PS50110">
    <property type="entry name" value="RESPONSE_REGULATORY"/>
    <property type="match status" value="1"/>
</dbReference>
<keyword evidence="6" id="KW-1133">Transmembrane helix</keyword>
<dbReference type="InterPro" id="IPR003594">
    <property type="entry name" value="HATPase_dom"/>
</dbReference>
<reference evidence="9" key="1">
    <citation type="journal article" date="2012" name="J. Bacteriol.">
        <title>Genome sequences of type strains of seven species of the marine bacterium Pseudoalteromonas.</title>
        <authorList>
            <person name="Xie B.B."/>
            <person name="Shu Y.L."/>
            <person name="Qin Q.L."/>
            <person name="Rong J.C."/>
            <person name="Zhang X.Y."/>
            <person name="Chen X.L."/>
            <person name="Shi M."/>
            <person name="He H.L."/>
            <person name="Zhou B.C."/>
            <person name="Zhang Y.Z."/>
        </authorList>
    </citation>
    <scope>NUCLEOTIDE SEQUENCE [LARGE SCALE GENOMIC DNA]</scope>
    <source>
        <strain evidence="9">NCIMB 2128</strain>
    </source>
</reference>
<keyword evidence="3 5" id="KW-0597">Phosphoprotein</keyword>
<dbReference type="InterPro" id="IPR004358">
    <property type="entry name" value="Sig_transdc_His_kin-like_C"/>
</dbReference>
<dbReference type="SUPFAM" id="SSF55874">
    <property type="entry name" value="ATPase domain of HSP90 chaperone/DNA topoisomerase II/histidine kinase"/>
    <property type="match status" value="1"/>
</dbReference>
<dbReference type="SMART" id="SM00448">
    <property type="entry name" value="REC"/>
    <property type="match status" value="1"/>
</dbReference>
<comment type="caution">
    <text evidence="9">The sequence shown here is derived from an EMBL/GenBank/DDBJ whole genome shotgun (WGS) entry which is preliminary data.</text>
</comment>
<keyword evidence="6" id="KW-0812">Transmembrane</keyword>
<dbReference type="PROSITE" id="PS50109">
    <property type="entry name" value="HIS_KIN"/>
    <property type="match status" value="1"/>
</dbReference>
<dbReference type="Gene3D" id="3.30.565.10">
    <property type="entry name" value="Histidine kinase-like ATPase, C-terminal domain"/>
    <property type="match status" value="1"/>
</dbReference>
<evidence type="ECO:0000313" key="9">
    <source>
        <dbReference type="EMBL" id="ERG61214.1"/>
    </source>
</evidence>
<feature type="domain" description="Histidine kinase" evidence="7">
    <location>
        <begin position="387"/>
        <end position="609"/>
    </location>
</feature>
<dbReference type="CDD" id="cd16922">
    <property type="entry name" value="HATPase_EvgS-ArcB-TorS-like"/>
    <property type="match status" value="1"/>
</dbReference>
<dbReference type="EMBL" id="AHCF02000017">
    <property type="protein sequence ID" value="ERG61214.1"/>
    <property type="molecule type" value="Genomic_DNA"/>
</dbReference>
<gene>
    <name evidence="9" type="ORF">PUND_08889</name>
</gene>
<dbReference type="Pfam" id="PF00072">
    <property type="entry name" value="Response_reg"/>
    <property type="match status" value="1"/>
</dbReference>
<dbReference type="Pfam" id="PF00512">
    <property type="entry name" value="HisKA"/>
    <property type="match status" value="1"/>
</dbReference>
<dbReference type="SUPFAM" id="SSF47384">
    <property type="entry name" value="Homodimeric domain of signal transducing histidine kinase"/>
    <property type="match status" value="1"/>
</dbReference>
<proteinExistence type="predicted"/>
<dbReference type="CDD" id="cd06225">
    <property type="entry name" value="HAMP"/>
    <property type="match status" value="1"/>
</dbReference>
<evidence type="ECO:0000256" key="2">
    <source>
        <dbReference type="ARBA" id="ARBA00012438"/>
    </source>
</evidence>
<dbReference type="SUPFAM" id="SSF158472">
    <property type="entry name" value="HAMP domain-like"/>
    <property type="match status" value="1"/>
</dbReference>
<dbReference type="CDD" id="cd17546">
    <property type="entry name" value="REC_hyHK_CKI1_RcsC-like"/>
    <property type="match status" value="1"/>
</dbReference>
<feature type="transmembrane region" description="Helical" evidence="6">
    <location>
        <begin position="295"/>
        <end position="316"/>
    </location>
</feature>
<evidence type="ECO:0000259" key="7">
    <source>
        <dbReference type="PROSITE" id="PS50109"/>
    </source>
</evidence>
<keyword evidence="6" id="KW-0472">Membrane</keyword>
<evidence type="ECO:0000256" key="1">
    <source>
        <dbReference type="ARBA" id="ARBA00000085"/>
    </source>
</evidence>
<dbReference type="InterPro" id="IPR036097">
    <property type="entry name" value="HisK_dim/P_sf"/>
</dbReference>
<dbReference type="InterPro" id="IPR005467">
    <property type="entry name" value="His_kinase_dom"/>
</dbReference>
<evidence type="ECO:0000256" key="4">
    <source>
        <dbReference type="ARBA" id="ARBA00023012"/>
    </source>
</evidence>
<dbReference type="SMART" id="SM00387">
    <property type="entry name" value="HATPase_c"/>
    <property type="match status" value="1"/>
</dbReference>
<name>A0ABN0NI39_9GAMM</name>
<reference evidence="9" key="2">
    <citation type="submission" date="2013-04" db="EMBL/GenBank/DDBJ databases">
        <title>Genome sequence of Pseudoalteromonas undina.</title>
        <authorList>
            <person name="Xie B.-B."/>
            <person name="Rong J.-C."/>
            <person name="Qin Q.-L."/>
            <person name="Shu Y.-L."/>
            <person name="Zhang Y.-Z."/>
        </authorList>
    </citation>
    <scope>NUCLEOTIDE SEQUENCE</scope>
    <source>
        <strain evidence="9">NCIMB 2128</strain>
    </source>
</reference>
<dbReference type="Gene3D" id="3.40.50.2300">
    <property type="match status" value="1"/>
</dbReference>
<dbReference type="Pfam" id="PF02518">
    <property type="entry name" value="HATPase_c"/>
    <property type="match status" value="1"/>
</dbReference>
<sequence length="751" mass="84448">MLKQLIGSLSIKVLSSLAIFILIQIIVYVVINERTDKIEQASKNVLNINGLSVVVFEINKDILQIQRDISVYGVSGSEVIFDKIKSTQQSIQARLIEAQQRIQQHKIKNSLNAMQSLVLNYGKSIDSLKKRYDEKSKIIEQQLPNTYELALTTLASRDRETAKLGKDLLLFQLKDHWHHLYRNSILFLTQRDYAKRSQVKQRLQLIKQLTNSGATNKMIGHNKVEQLNSLTTKFESLFAQAIQANRNYLTLSNIVIAGDSVEFSALAKKLQEDALLLLSDISKTSQESIDAAQTVIQVSLFLSVTLFILFALFFHFHIIKAINRLTFSFRSFLNGDFSANIADINREDEIGFLAQAANKFRVLNERLVEAKKAAEETSRIKSEFLANMSHEIRTPMNGILGMVQLVSNTELDAKQKRMIEVISSSGNSLLVILNDILDLSKLDADKMLLENREFKLSALLYELEQIFKSQADHKNIEFKIVKEKVDSVDLVQGDETRLKQVLMNLLGNAFKFTECGTVTLSVALKEKNSNEVMLLFSVIDSGIGISQHSIKTLFDAFTQADTSTTRRFGGTGLGLTISSKILNLMGSNLQVESELDKGSTFYFQLRLNIPIANTSVKQQAQLPDVNIKNKDVQVLIAEDNPVNQIVLESFLKAMGIKHIIVADNGEIALELCTKQQFDLIMMDIQMPVMGGLLATKYIRELANYHDVPIIAVTANITEKDEPEYVTAGITNTINKPIEFNSLKVIIDQYSE</sequence>
<keyword evidence="9" id="KW-0808">Transferase</keyword>
<dbReference type="Gene3D" id="6.10.340.10">
    <property type="match status" value="1"/>
</dbReference>
<evidence type="ECO:0000256" key="5">
    <source>
        <dbReference type="PROSITE-ProRule" id="PRU00169"/>
    </source>
</evidence>
<evidence type="ECO:0000259" key="8">
    <source>
        <dbReference type="PROSITE" id="PS50110"/>
    </source>
</evidence>
<dbReference type="Gene3D" id="1.10.287.130">
    <property type="match status" value="1"/>
</dbReference>
<dbReference type="Proteomes" id="UP000016534">
    <property type="component" value="Unassembled WGS sequence"/>
</dbReference>
<evidence type="ECO:0000256" key="6">
    <source>
        <dbReference type="SAM" id="Phobius"/>
    </source>
</evidence>
<dbReference type="SMART" id="SM00388">
    <property type="entry name" value="HisKA"/>
    <property type="match status" value="1"/>
</dbReference>
<dbReference type="EC" id="2.7.13.3" evidence="2"/>
<feature type="domain" description="Response regulatory" evidence="8">
    <location>
        <begin position="633"/>
        <end position="750"/>
    </location>
</feature>
<dbReference type="CDD" id="cd00082">
    <property type="entry name" value="HisKA"/>
    <property type="match status" value="1"/>
</dbReference>
<keyword evidence="4" id="KW-0902">Two-component regulatory system</keyword>
<organism evidence="9 10">
    <name type="scientific">Pseudoalteromonas undina</name>
    <dbReference type="NCBI Taxonomy" id="43660"/>
    <lineage>
        <taxon>Bacteria</taxon>
        <taxon>Pseudomonadati</taxon>
        <taxon>Pseudomonadota</taxon>
        <taxon>Gammaproteobacteria</taxon>
        <taxon>Alteromonadales</taxon>
        <taxon>Pseudoalteromonadaceae</taxon>
        <taxon>Pseudoalteromonas</taxon>
    </lineage>
</organism>
<keyword evidence="9" id="KW-0418">Kinase</keyword>